<dbReference type="EMBL" id="JAODNV010000010">
    <property type="protein sequence ID" value="MCT8990621.1"/>
    <property type="molecule type" value="Genomic_DNA"/>
</dbReference>
<dbReference type="Pfam" id="PF07729">
    <property type="entry name" value="FCD"/>
    <property type="match status" value="1"/>
</dbReference>
<dbReference type="SMART" id="SM00895">
    <property type="entry name" value="FCD"/>
    <property type="match status" value="1"/>
</dbReference>
<dbReference type="InterPro" id="IPR036388">
    <property type="entry name" value="WH-like_DNA-bd_sf"/>
</dbReference>
<dbReference type="CDD" id="cd07377">
    <property type="entry name" value="WHTH_GntR"/>
    <property type="match status" value="1"/>
</dbReference>
<name>A0A9X3B9L6_9HYPH</name>
<keyword evidence="1" id="KW-0805">Transcription regulation</keyword>
<dbReference type="PROSITE" id="PS50949">
    <property type="entry name" value="HTH_GNTR"/>
    <property type="match status" value="1"/>
</dbReference>
<dbReference type="AlphaFoldDB" id="A0A9X3B9L6"/>
<protein>
    <submittedName>
        <fullName evidence="5">GntR family transcriptional regulator</fullName>
    </submittedName>
</protein>
<dbReference type="InterPro" id="IPR036390">
    <property type="entry name" value="WH_DNA-bd_sf"/>
</dbReference>
<dbReference type="PANTHER" id="PTHR43537:SF5">
    <property type="entry name" value="UXU OPERON TRANSCRIPTIONAL REGULATOR"/>
    <property type="match status" value="1"/>
</dbReference>
<gene>
    <name evidence="5" type="ORF">NYR54_10000</name>
</gene>
<dbReference type="Pfam" id="PF00392">
    <property type="entry name" value="GntR"/>
    <property type="match status" value="1"/>
</dbReference>
<proteinExistence type="predicted"/>
<evidence type="ECO:0000256" key="1">
    <source>
        <dbReference type="ARBA" id="ARBA00023015"/>
    </source>
</evidence>
<organism evidence="5 6">
    <name type="scientific">Chelativorans petroleitrophicus</name>
    <dbReference type="NCBI Taxonomy" id="2975484"/>
    <lineage>
        <taxon>Bacteria</taxon>
        <taxon>Pseudomonadati</taxon>
        <taxon>Pseudomonadota</taxon>
        <taxon>Alphaproteobacteria</taxon>
        <taxon>Hyphomicrobiales</taxon>
        <taxon>Phyllobacteriaceae</taxon>
        <taxon>Chelativorans</taxon>
    </lineage>
</organism>
<dbReference type="SMART" id="SM00345">
    <property type="entry name" value="HTH_GNTR"/>
    <property type="match status" value="1"/>
</dbReference>
<comment type="caution">
    <text evidence="5">The sequence shown here is derived from an EMBL/GenBank/DDBJ whole genome shotgun (WGS) entry which is preliminary data.</text>
</comment>
<dbReference type="Gene3D" id="1.20.120.530">
    <property type="entry name" value="GntR ligand-binding domain-like"/>
    <property type="match status" value="1"/>
</dbReference>
<feature type="domain" description="HTH gntR-type" evidence="4">
    <location>
        <begin position="12"/>
        <end position="79"/>
    </location>
</feature>
<dbReference type="Gene3D" id="1.10.10.10">
    <property type="entry name" value="Winged helix-like DNA-binding domain superfamily/Winged helix DNA-binding domain"/>
    <property type="match status" value="1"/>
</dbReference>
<keyword evidence="6" id="KW-1185">Reference proteome</keyword>
<dbReference type="Proteomes" id="UP001149009">
    <property type="component" value="Unassembled WGS sequence"/>
</dbReference>
<evidence type="ECO:0000313" key="6">
    <source>
        <dbReference type="Proteomes" id="UP001149009"/>
    </source>
</evidence>
<dbReference type="GO" id="GO:0003700">
    <property type="term" value="F:DNA-binding transcription factor activity"/>
    <property type="evidence" value="ECO:0007669"/>
    <property type="project" value="InterPro"/>
</dbReference>
<dbReference type="GO" id="GO:0003677">
    <property type="term" value="F:DNA binding"/>
    <property type="evidence" value="ECO:0007669"/>
    <property type="project" value="UniProtKB-KW"/>
</dbReference>
<keyword evidence="2" id="KW-0238">DNA-binding</keyword>
<reference evidence="5" key="1">
    <citation type="submission" date="2022-08" db="EMBL/GenBank/DDBJ databases">
        <title>Chelativorans sichuanense sp. nov., a paraffin oil-degrading bacterium isolated from a mixture of oil-based drill cuttings and paddy soil.</title>
        <authorList>
            <person name="Yu J."/>
            <person name="Liu H."/>
            <person name="Chen Q."/>
        </authorList>
    </citation>
    <scope>NUCLEOTIDE SEQUENCE</scope>
    <source>
        <strain evidence="5">SCAU 2101</strain>
    </source>
</reference>
<dbReference type="PANTHER" id="PTHR43537">
    <property type="entry name" value="TRANSCRIPTIONAL REGULATOR, GNTR FAMILY"/>
    <property type="match status" value="1"/>
</dbReference>
<dbReference type="InterPro" id="IPR000524">
    <property type="entry name" value="Tscrpt_reg_HTH_GntR"/>
</dbReference>
<dbReference type="SUPFAM" id="SSF46785">
    <property type="entry name" value="Winged helix' DNA-binding domain"/>
    <property type="match status" value="1"/>
</dbReference>
<dbReference type="InterPro" id="IPR011711">
    <property type="entry name" value="GntR_C"/>
</dbReference>
<evidence type="ECO:0000256" key="3">
    <source>
        <dbReference type="ARBA" id="ARBA00023163"/>
    </source>
</evidence>
<dbReference type="RefSeq" id="WP_261515498.1">
    <property type="nucleotide sequence ID" value="NZ_JAODNV010000010.1"/>
</dbReference>
<evidence type="ECO:0000256" key="2">
    <source>
        <dbReference type="ARBA" id="ARBA00023125"/>
    </source>
</evidence>
<dbReference type="SUPFAM" id="SSF48008">
    <property type="entry name" value="GntR ligand-binding domain-like"/>
    <property type="match status" value="1"/>
</dbReference>
<accession>A0A9X3B9L6</accession>
<sequence>MRAGETAGSEARARYERIYHTLRDRICLLDYPPGMRLREEDLAAEFATSRTPVRRVLARLEDEGLLRSVHGVGTIVTDIEIDDLQQVYQLRVELAELFGRVAPNVPGPEEMRQYRSLLARCEELVRKPDAREFARLNMEFFHLFTQLTANEPLRAISERLYYQTTRIWLKTASRLAAYEDMLLNEIHVFQREMTDIVAAIECGNLLAAGHIRRAHIAMSFARLYAAAHPEGASAAPI</sequence>
<keyword evidence="3" id="KW-0804">Transcription</keyword>
<evidence type="ECO:0000259" key="4">
    <source>
        <dbReference type="PROSITE" id="PS50949"/>
    </source>
</evidence>
<evidence type="ECO:0000313" key="5">
    <source>
        <dbReference type="EMBL" id="MCT8990621.1"/>
    </source>
</evidence>
<dbReference type="InterPro" id="IPR008920">
    <property type="entry name" value="TF_FadR/GntR_C"/>
</dbReference>